<dbReference type="Proteomes" id="UP000199628">
    <property type="component" value="Unassembled WGS sequence"/>
</dbReference>
<evidence type="ECO:0000313" key="3">
    <source>
        <dbReference type="EMBL" id="SDE72833.1"/>
    </source>
</evidence>
<evidence type="ECO:0000313" key="4">
    <source>
        <dbReference type="Proteomes" id="UP000199628"/>
    </source>
</evidence>
<reference evidence="4" key="1">
    <citation type="submission" date="2016-10" db="EMBL/GenBank/DDBJ databases">
        <authorList>
            <person name="Varghese N."/>
            <person name="Submissions S."/>
        </authorList>
    </citation>
    <scope>NUCLEOTIDE SEQUENCE [LARGE SCALE GENOMIC DNA]</scope>
    <source>
        <strain evidence="4">CGMCC 1.9108</strain>
    </source>
</reference>
<feature type="domain" description="Prepilin type IV endopeptidase peptidase" evidence="2">
    <location>
        <begin position="13"/>
        <end position="116"/>
    </location>
</feature>
<feature type="transmembrane region" description="Helical" evidence="1">
    <location>
        <begin position="34"/>
        <end position="53"/>
    </location>
</feature>
<dbReference type="AlphaFoldDB" id="A0A1G7FA60"/>
<feature type="transmembrane region" description="Helical" evidence="1">
    <location>
        <begin position="60"/>
        <end position="79"/>
    </location>
</feature>
<evidence type="ECO:0000259" key="2">
    <source>
        <dbReference type="Pfam" id="PF01478"/>
    </source>
</evidence>
<dbReference type="OrthoDB" id="7866360at2"/>
<dbReference type="GO" id="GO:0006508">
    <property type="term" value="P:proteolysis"/>
    <property type="evidence" value="ECO:0007669"/>
    <property type="project" value="UniProtKB-KW"/>
</dbReference>
<dbReference type="InterPro" id="IPR000045">
    <property type="entry name" value="Prepilin_IV_endopep_pep"/>
</dbReference>
<accession>A0A1G7FA60</accession>
<keyword evidence="3" id="KW-0378">Hydrolase</keyword>
<dbReference type="RefSeq" id="WP_093037970.1">
    <property type="nucleotide sequence ID" value="NZ_FMZV01000031.1"/>
</dbReference>
<keyword evidence="1" id="KW-0812">Transmembrane</keyword>
<name>A0A1G7FA60_9RHOB</name>
<keyword evidence="4" id="KW-1185">Reference proteome</keyword>
<dbReference type="GO" id="GO:0004190">
    <property type="term" value="F:aspartic-type endopeptidase activity"/>
    <property type="evidence" value="ECO:0007669"/>
    <property type="project" value="InterPro"/>
</dbReference>
<evidence type="ECO:0000256" key="1">
    <source>
        <dbReference type="SAM" id="Phobius"/>
    </source>
</evidence>
<keyword evidence="3" id="KW-0645">Protease</keyword>
<proteinExistence type="predicted"/>
<sequence>MSPEMKEFVPLVFVLPLLFMGAISDMRQQTIPNKIVLGMLAVFALTAPLFLPLSEIGYRCIAAGAVFLLGFAGFSFRLWGGGDVKAITLLILFLPSTTLSMYAFAFSLSMFLGMATVLSLRATVGHPESSWVSLRPGTGFPMGVSIALSAVLLPSVVFFFG</sequence>
<dbReference type="STRING" id="639004.SAMN04488239_13116"/>
<gene>
    <name evidence="3" type="ORF">SAMN04488239_13116</name>
</gene>
<dbReference type="Pfam" id="PF01478">
    <property type="entry name" value="Peptidase_A24"/>
    <property type="match status" value="1"/>
</dbReference>
<dbReference type="EMBL" id="FMZV01000031">
    <property type="protein sequence ID" value="SDE72833.1"/>
    <property type="molecule type" value="Genomic_DNA"/>
</dbReference>
<feature type="transmembrane region" description="Helical" evidence="1">
    <location>
        <begin position="140"/>
        <end position="160"/>
    </location>
</feature>
<dbReference type="Gene3D" id="1.20.120.1220">
    <property type="match status" value="1"/>
</dbReference>
<organism evidence="3 4">
    <name type="scientific">Ruegeria marina</name>
    <dbReference type="NCBI Taxonomy" id="639004"/>
    <lineage>
        <taxon>Bacteria</taxon>
        <taxon>Pseudomonadati</taxon>
        <taxon>Pseudomonadota</taxon>
        <taxon>Alphaproteobacteria</taxon>
        <taxon>Rhodobacterales</taxon>
        <taxon>Roseobacteraceae</taxon>
        <taxon>Ruegeria</taxon>
    </lineage>
</organism>
<keyword evidence="1" id="KW-0472">Membrane</keyword>
<protein>
    <submittedName>
        <fullName evidence="3">Flp pilus assembly protein, protease CpaA</fullName>
    </submittedName>
</protein>
<keyword evidence="1" id="KW-1133">Transmembrane helix</keyword>
<dbReference type="GO" id="GO:0016020">
    <property type="term" value="C:membrane"/>
    <property type="evidence" value="ECO:0007669"/>
    <property type="project" value="InterPro"/>
</dbReference>